<dbReference type="AlphaFoldDB" id="A0A1Z3HIZ2"/>
<accession>A0A1Z3HIZ2</accession>
<dbReference type="SUPFAM" id="SSF52540">
    <property type="entry name" value="P-loop containing nucleoside triphosphate hydrolases"/>
    <property type="match status" value="1"/>
</dbReference>
<proteinExistence type="predicted"/>
<dbReference type="Proteomes" id="UP000191901">
    <property type="component" value="Chromosome"/>
</dbReference>
<organism evidence="1 2">
    <name type="scientific">Halomicronema hongdechloris C2206</name>
    <dbReference type="NCBI Taxonomy" id="1641165"/>
    <lineage>
        <taxon>Bacteria</taxon>
        <taxon>Bacillati</taxon>
        <taxon>Cyanobacteriota</taxon>
        <taxon>Cyanophyceae</taxon>
        <taxon>Nodosilineales</taxon>
        <taxon>Nodosilineaceae</taxon>
        <taxon>Halomicronema</taxon>
    </lineage>
</organism>
<dbReference type="EC" id="2.7.1.71" evidence="1"/>
<dbReference type="GO" id="GO:0004765">
    <property type="term" value="F:shikimate kinase activity"/>
    <property type="evidence" value="ECO:0007669"/>
    <property type="project" value="UniProtKB-EC"/>
</dbReference>
<keyword evidence="1" id="KW-0418">Kinase</keyword>
<dbReference type="InterPro" id="IPR027417">
    <property type="entry name" value="P-loop_NTPase"/>
</dbReference>
<reference evidence="1 2" key="1">
    <citation type="journal article" date="2016" name="Biochim. Biophys. Acta">
        <title>Characterization of red-shifted phycobilisomes isolated from the chlorophyll f-containing cyanobacterium Halomicronema hongdechloris.</title>
        <authorList>
            <person name="Li Y."/>
            <person name="Lin Y."/>
            <person name="Garvey C.J."/>
            <person name="Birch D."/>
            <person name="Corkery R.W."/>
            <person name="Loughlin P.C."/>
            <person name="Scheer H."/>
            <person name="Willows R.D."/>
            <person name="Chen M."/>
        </authorList>
    </citation>
    <scope>NUCLEOTIDE SEQUENCE [LARGE SCALE GENOMIC DNA]</scope>
    <source>
        <strain evidence="1 2">C2206</strain>
    </source>
</reference>
<gene>
    <name evidence="1" type="primary">aroK_1</name>
    <name evidence="1" type="ORF">XM38_012050</name>
</gene>
<keyword evidence="1" id="KW-0808">Transferase</keyword>
<dbReference type="KEGG" id="hhg:XM38_012050"/>
<dbReference type="PANTHER" id="PTHR37816">
    <property type="entry name" value="YALI0E33011P"/>
    <property type="match status" value="1"/>
</dbReference>
<evidence type="ECO:0000313" key="2">
    <source>
        <dbReference type="Proteomes" id="UP000191901"/>
    </source>
</evidence>
<keyword evidence="2" id="KW-1185">Reference proteome</keyword>
<dbReference type="RefSeq" id="WP_080811646.1">
    <property type="nucleotide sequence ID" value="NZ_CP021983.2"/>
</dbReference>
<name>A0A1Z3HIZ2_9CYAN</name>
<sequence>MIKTTVTAGIPHLFGFLNGDEEGNSLPMVVSSLKRIVAIGSSCSGKSTLARRLSTRLGLKHIELDELHWQPNWQERDDNEFRSLVATAVADQGLQHQKTLVG</sequence>
<protein>
    <submittedName>
        <fullName evidence="1">Shikimate kinase</fullName>
        <ecNumber evidence="1">2.7.1.71</ecNumber>
    </submittedName>
</protein>
<dbReference type="InterPro" id="IPR052922">
    <property type="entry name" value="Cytidylate_Kinase-2"/>
</dbReference>
<dbReference type="EMBL" id="CP021983">
    <property type="protein sequence ID" value="ASC70268.1"/>
    <property type="molecule type" value="Genomic_DNA"/>
</dbReference>
<dbReference type="Gene3D" id="3.40.50.300">
    <property type="entry name" value="P-loop containing nucleotide triphosphate hydrolases"/>
    <property type="match status" value="1"/>
</dbReference>
<dbReference type="PANTHER" id="PTHR37816:SF1">
    <property type="entry name" value="TOXIN"/>
    <property type="match status" value="1"/>
</dbReference>
<evidence type="ECO:0000313" key="1">
    <source>
        <dbReference type="EMBL" id="ASC70268.1"/>
    </source>
</evidence>